<dbReference type="PANTHER" id="PTHR47514:SF1">
    <property type="entry name" value="TRANSKETOLASE N-TERMINAL SECTION-RELATED"/>
    <property type="match status" value="1"/>
</dbReference>
<keyword evidence="5" id="KW-0808">Transferase</keyword>
<dbReference type="AlphaFoldDB" id="A0A644WJL6"/>
<evidence type="ECO:0000256" key="1">
    <source>
        <dbReference type="ARBA" id="ARBA00001964"/>
    </source>
</evidence>
<protein>
    <submittedName>
        <fullName evidence="5">Transketolase 2</fullName>
        <ecNumber evidence="5">2.2.1.1</ecNumber>
    </submittedName>
</protein>
<keyword evidence="3" id="KW-0786">Thiamine pyrophosphate</keyword>
<dbReference type="SUPFAM" id="SSF52518">
    <property type="entry name" value="Thiamin diphosphate-binding fold (THDP-binding)"/>
    <property type="match status" value="1"/>
</dbReference>
<evidence type="ECO:0000313" key="5">
    <source>
        <dbReference type="EMBL" id="MPM03731.1"/>
    </source>
</evidence>
<accession>A0A644WJL6</accession>
<dbReference type="InterPro" id="IPR029061">
    <property type="entry name" value="THDP-binding"/>
</dbReference>
<feature type="domain" description="Transketolase N-terminal" evidence="4">
    <location>
        <begin position="24"/>
        <end position="280"/>
    </location>
</feature>
<evidence type="ECO:0000259" key="4">
    <source>
        <dbReference type="Pfam" id="PF00456"/>
    </source>
</evidence>
<dbReference type="EC" id="2.2.1.1" evidence="5"/>
<name>A0A644WJL6_9ZZZZ</name>
<organism evidence="5">
    <name type="scientific">bioreactor metagenome</name>
    <dbReference type="NCBI Taxonomy" id="1076179"/>
    <lineage>
        <taxon>unclassified sequences</taxon>
        <taxon>metagenomes</taxon>
        <taxon>ecological metagenomes</taxon>
    </lineage>
</organism>
<comment type="caution">
    <text evidence="5">The sequence shown here is derived from an EMBL/GenBank/DDBJ whole genome shotgun (WGS) entry which is preliminary data.</text>
</comment>
<dbReference type="CDD" id="cd02012">
    <property type="entry name" value="TPP_TK"/>
    <property type="match status" value="1"/>
</dbReference>
<evidence type="ECO:0000256" key="2">
    <source>
        <dbReference type="ARBA" id="ARBA00007131"/>
    </source>
</evidence>
<comment type="similarity">
    <text evidence="2">Belongs to the transketolase family.</text>
</comment>
<evidence type="ECO:0000256" key="3">
    <source>
        <dbReference type="ARBA" id="ARBA00023052"/>
    </source>
</evidence>
<dbReference type="Pfam" id="PF00456">
    <property type="entry name" value="Transketolase_N"/>
    <property type="match status" value="1"/>
</dbReference>
<dbReference type="PANTHER" id="PTHR47514">
    <property type="entry name" value="TRANSKETOLASE N-TERMINAL SECTION-RELATED"/>
    <property type="match status" value="1"/>
</dbReference>
<dbReference type="GO" id="GO:0004802">
    <property type="term" value="F:transketolase activity"/>
    <property type="evidence" value="ECO:0007669"/>
    <property type="project" value="UniProtKB-EC"/>
</dbReference>
<reference evidence="5" key="1">
    <citation type="submission" date="2019-08" db="EMBL/GenBank/DDBJ databases">
        <authorList>
            <person name="Kucharzyk K."/>
            <person name="Murdoch R.W."/>
            <person name="Higgins S."/>
            <person name="Loffler F."/>
        </authorList>
    </citation>
    <scope>NUCLEOTIDE SEQUENCE</scope>
</reference>
<comment type="cofactor">
    <cofactor evidence="1">
        <name>thiamine diphosphate</name>
        <dbReference type="ChEBI" id="CHEBI:58937"/>
    </cofactor>
</comment>
<dbReference type="InterPro" id="IPR005474">
    <property type="entry name" value="Transketolase_N"/>
</dbReference>
<gene>
    <name evidence="5" type="primary">cbbT_9</name>
    <name evidence="5" type="ORF">SDC9_49998</name>
</gene>
<proteinExistence type="inferred from homology"/>
<dbReference type="EMBL" id="VSSQ01000977">
    <property type="protein sequence ID" value="MPM03731.1"/>
    <property type="molecule type" value="Genomic_DNA"/>
</dbReference>
<sequence length="296" mass="32806">MSKRIKELLSQPDRTFNAQELSALAAYFRTVMFDTLHDRGTGHWGGAASSAELTTALYFNRISIDPANPHWEDRDRIILSKGHASMNLYTILAHRGFFPVEELSSFRKLDSRLQGHPCMNKLPGVDMSTGALGHGLSVGLGMAMAAKLSKKSWWTYVISGEGCLNEGQSWEAIMSAAKFKPEHFVLMIDYNKVQLDGTVDEIMPLGPLAEKLKSFGWNVAPKAYNGHDTQEILDSFAWMDGDDVWPKAVIYDTIKGKGVSFTEGKNTWHGAVIDDDSYAKGIEELNSDLSKKEAAL</sequence>
<dbReference type="Gene3D" id="3.40.50.970">
    <property type="match status" value="1"/>
</dbReference>